<sequence length="291" mass="31407">MSDNKRYNEPDSTVDAATELGEKLRIAREKRGFSIGEVAERLKLPARQIEGLESGNYEGLPELVFVRGFLRTYARFLELDDNEVAGYLDRIMPQSRHNVYAAERKHAESLNYQQTEIKKSFPKWVFGILLLAAIAGGVYAWQSKSNAENEKQADSSSTALNEVAAPNLQASNVSVVAMSSDAEQTITASAASAPSAAASQAASAAGEPVAAADELVVKVRYRSNLVIKDKDGQFVVNRIVPAGSEHRFQGAAPYDVWIGYAIGATASYGGQNIAVSNHMVSQKTSSFKAGQ</sequence>
<keyword evidence="4" id="KW-1185">Reference proteome</keyword>
<dbReference type="InterPro" id="IPR025194">
    <property type="entry name" value="RodZ-like_C"/>
</dbReference>
<keyword evidence="1" id="KW-0472">Membrane</keyword>
<evidence type="ECO:0000256" key="1">
    <source>
        <dbReference type="SAM" id="Phobius"/>
    </source>
</evidence>
<dbReference type="InterPro" id="IPR001387">
    <property type="entry name" value="Cro/C1-type_HTH"/>
</dbReference>
<organism evidence="3 4">
    <name type="scientific">Uruburuella testudinis</name>
    <dbReference type="NCBI Taxonomy" id="1282863"/>
    <lineage>
        <taxon>Bacteria</taxon>
        <taxon>Pseudomonadati</taxon>
        <taxon>Pseudomonadota</taxon>
        <taxon>Betaproteobacteria</taxon>
        <taxon>Neisseriales</taxon>
        <taxon>Neisseriaceae</taxon>
        <taxon>Uruburuella</taxon>
    </lineage>
</organism>
<dbReference type="CDD" id="cd00093">
    <property type="entry name" value="HTH_XRE"/>
    <property type="match status" value="1"/>
</dbReference>
<dbReference type="InterPro" id="IPR010982">
    <property type="entry name" value="Lambda_DNA-bd_dom_sf"/>
</dbReference>
<dbReference type="InterPro" id="IPR050400">
    <property type="entry name" value="Bact_Cytoskel_RodZ"/>
</dbReference>
<keyword evidence="1" id="KW-1133">Transmembrane helix</keyword>
<dbReference type="Pfam" id="PF13413">
    <property type="entry name" value="HTH_25"/>
    <property type="match status" value="1"/>
</dbReference>
<dbReference type="Pfam" id="PF13464">
    <property type="entry name" value="RodZ_C"/>
    <property type="match status" value="1"/>
</dbReference>
<proteinExistence type="predicted"/>
<dbReference type="Proteomes" id="UP000829817">
    <property type="component" value="Chromosome"/>
</dbReference>
<dbReference type="RefSeq" id="WP_244783925.1">
    <property type="nucleotide sequence ID" value="NZ_CP091508.1"/>
</dbReference>
<dbReference type="PROSITE" id="PS50943">
    <property type="entry name" value="HTH_CROC1"/>
    <property type="match status" value="1"/>
</dbReference>
<evidence type="ECO:0000313" key="4">
    <source>
        <dbReference type="Proteomes" id="UP000829817"/>
    </source>
</evidence>
<protein>
    <submittedName>
        <fullName evidence="3">DUF4115 domain-containing protein</fullName>
    </submittedName>
</protein>
<gene>
    <name evidence="3" type="ORF">LVJ83_07605</name>
</gene>
<keyword evidence="1" id="KW-0812">Transmembrane</keyword>
<dbReference type="SMART" id="SM00530">
    <property type="entry name" value="HTH_XRE"/>
    <property type="match status" value="1"/>
</dbReference>
<evidence type="ECO:0000259" key="2">
    <source>
        <dbReference type="PROSITE" id="PS50943"/>
    </source>
</evidence>
<dbReference type="PANTHER" id="PTHR34475:SF1">
    <property type="entry name" value="CYTOSKELETON PROTEIN RODZ"/>
    <property type="match status" value="1"/>
</dbReference>
<dbReference type="SUPFAM" id="SSF47413">
    <property type="entry name" value="lambda repressor-like DNA-binding domains"/>
    <property type="match status" value="1"/>
</dbReference>
<feature type="domain" description="HTH cro/C1-type" evidence="2">
    <location>
        <begin position="24"/>
        <end position="58"/>
    </location>
</feature>
<dbReference type="Gene3D" id="1.10.260.40">
    <property type="entry name" value="lambda repressor-like DNA-binding domains"/>
    <property type="match status" value="1"/>
</dbReference>
<name>A0ABY4DP73_9NEIS</name>
<reference evidence="3 4" key="1">
    <citation type="journal article" date="2022" name="Res Sq">
        <title>Evolution of multicellular longitudinally dividing oral cavity symbionts (Neisseriaceae).</title>
        <authorList>
            <person name="Nyongesa S."/>
            <person name="Weber P."/>
            <person name="Bernet E."/>
            <person name="Pullido F."/>
            <person name="Nieckarz M."/>
            <person name="Delaby M."/>
            <person name="Nieves C."/>
            <person name="Viehboeck T."/>
            <person name="Krause N."/>
            <person name="Rivera-Millot A."/>
            <person name="Nakamura A."/>
            <person name="Vischer N."/>
            <person name="VanNieuwenhze M."/>
            <person name="Brun Y."/>
            <person name="Cava F."/>
            <person name="Bulgheresi S."/>
            <person name="Veyrier F."/>
        </authorList>
    </citation>
    <scope>NUCLEOTIDE SEQUENCE [LARGE SCALE GENOMIC DNA]</scope>
    <source>
        <strain evidence="3 4">CCUG 63373m</strain>
    </source>
</reference>
<dbReference type="EMBL" id="CP091508">
    <property type="protein sequence ID" value="UOO80854.1"/>
    <property type="molecule type" value="Genomic_DNA"/>
</dbReference>
<accession>A0ABY4DP73</accession>
<evidence type="ECO:0000313" key="3">
    <source>
        <dbReference type="EMBL" id="UOO80854.1"/>
    </source>
</evidence>
<feature type="transmembrane region" description="Helical" evidence="1">
    <location>
        <begin position="124"/>
        <end position="141"/>
    </location>
</feature>
<dbReference type="PANTHER" id="PTHR34475">
    <property type="match status" value="1"/>
</dbReference>